<dbReference type="AlphaFoldDB" id="A0A8K0SGK1"/>
<keyword evidence="3" id="KW-1185">Reference proteome</keyword>
<name>A0A8K0SGK1_9HYPO</name>
<gene>
    <name evidence="2" type="ORF">B0I35DRAFT_447076</name>
</gene>
<evidence type="ECO:0000313" key="2">
    <source>
        <dbReference type="EMBL" id="KAH7303165.1"/>
    </source>
</evidence>
<organism evidence="2 3">
    <name type="scientific">Stachybotrys elegans</name>
    <dbReference type="NCBI Taxonomy" id="80388"/>
    <lineage>
        <taxon>Eukaryota</taxon>
        <taxon>Fungi</taxon>
        <taxon>Dikarya</taxon>
        <taxon>Ascomycota</taxon>
        <taxon>Pezizomycotina</taxon>
        <taxon>Sordariomycetes</taxon>
        <taxon>Hypocreomycetidae</taxon>
        <taxon>Hypocreales</taxon>
        <taxon>Stachybotryaceae</taxon>
        <taxon>Stachybotrys</taxon>
    </lineage>
</organism>
<accession>A0A8K0SGK1</accession>
<feature type="region of interest" description="Disordered" evidence="1">
    <location>
        <begin position="68"/>
        <end position="93"/>
    </location>
</feature>
<evidence type="ECO:0000256" key="1">
    <source>
        <dbReference type="SAM" id="MobiDB-lite"/>
    </source>
</evidence>
<protein>
    <submittedName>
        <fullName evidence="2">Uncharacterized protein</fullName>
    </submittedName>
</protein>
<sequence>MDSNLPPYDALAYPGPSRSRRLLVHTLMPIFALLGGFRSAGPSIDPAPMKALPYRFLCQNSKPVAQCEARNVSPTRREVGKRETNPRWIRQGQ</sequence>
<reference evidence="2" key="1">
    <citation type="journal article" date="2021" name="Nat. Commun.">
        <title>Genetic determinants of endophytism in the Arabidopsis root mycobiome.</title>
        <authorList>
            <person name="Mesny F."/>
            <person name="Miyauchi S."/>
            <person name="Thiergart T."/>
            <person name="Pickel B."/>
            <person name="Atanasova L."/>
            <person name="Karlsson M."/>
            <person name="Huettel B."/>
            <person name="Barry K.W."/>
            <person name="Haridas S."/>
            <person name="Chen C."/>
            <person name="Bauer D."/>
            <person name="Andreopoulos W."/>
            <person name="Pangilinan J."/>
            <person name="LaButti K."/>
            <person name="Riley R."/>
            <person name="Lipzen A."/>
            <person name="Clum A."/>
            <person name="Drula E."/>
            <person name="Henrissat B."/>
            <person name="Kohler A."/>
            <person name="Grigoriev I.V."/>
            <person name="Martin F.M."/>
            <person name="Hacquard S."/>
        </authorList>
    </citation>
    <scope>NUCLEOTIDE SEQUENCE</scope>
    <source>
        <strain evidence="2">MPI-CAGE-CH-0235</strain>
    </source>
</reference>
<dbReference type="EMBL" id="JAGPNK010000038">
    <property type="protein sequence ID" value="KAH7303165.1"/>
    <property type="molecule type" value="Genomic_DNA"/>
</dbReference>
<evidence type="ECO:0000313" key="3">
    <source>
        <dbReference type="Proteomes" id="UP000813444"/>
    </source>
</evidence>
<comment type="caution">
    <text evidence="2">The sequence shown here is derived from an EMBL/GenBank/DDBJ whole genome shotgun (WGS) entry which is preliminary data.</text>
</comment>
<feature type="compositionally biased region" description="Basic and acidic residues" evidence="1">
    <location>
        <begin position="75"/>
        <end position="85"/>
    </location>
</feature>
<proteinExistence type="predicted"/>
<dbReference type="Proteomes" id="UP000813444">
    <property type="component" value="Unassembled WGS sequence"/>
</dbReference>